<organism evidence="1 2">
    <name type="scientific">Streptomyces rutgersensis</name>
    <dbReference type="NCBI Taxonomy" id="53451"/>
    <lineage>
        <taxon>Bacteria</taxon>
        <taxon>Bacillati</taxon>
        <taxon>Actinomycetota</taxon>
        <taxon>Actinomycetes</taxon>
        <taxon>Kitasatosporales</taxon>
        <taxon>Streptomycetaceae</taxon>
        <taxon>Streptomyces</taxon>
        <taxon>Streptomyces diastaticus group</taxon>
    </lineage>
</organism>
<dbReference type="SUPFAM" id="SSF51735">
    <property type="entry name" value="NAD(P)-binding Rossmann-fold domains"/>
    <property type="match status" value="1"/>
</dbReference>
<reference evidence="2" key="1">
    <citation type="submission" date="2019-10" db="EMBL/GenBank/DDBJ databases">
        <title>Antimicrobial potential of Antarctic Bacteria.</title>
        <authorList>
            <person name="Benaud N."/>
            <person name="Edwards R.J."/>
            <person name="Ferrari B.C."/>
        </authorList>
    </citation>
    <scope>NUCLEOTIDE SEQUENCE [LARGE SCALE GENOMIC DNA]</scope>
    <source>
        <strain evidence="2">NBH77</strain>
    </source>
</reference>
<dbReference type="InterPro" id="IPR036291">
    <property type="entry name" value="NAD(P)-bd_dom_sf"/>
</dbReference>
<sequence length="110" mass="11207">MPCLSSSPIGGRFTRRTAGECAVACLSPAPGVDDRELAAEAGALAAAGLPATAATTLGDLLTGAHPGRTDPATRSVYAPVGLLWQDLALSWLAHGQALKRGIGRRIDFLA</sequence>
<name>A0ABX6RTD7_9ACTN</name>
<gene>
    <name evidence="1" type="ORF">F0345_23645</name>
</gene>
<protein>
    <submittedName>
        <fullName evidence="1">Uncharacterized protein</fullName>
    </submittedName>
</protein>
<dbReference type="Gene3D" id="3.40.50.720">
    <property type="entry name" value="NAD(P)-binding Rossmann-like Domain"/>
    <property type="match status" value="1"/>
</dbReference>
<accession>A0ABX6RTD7</accession>
<proteinExistence type="predicted"/>
<dbReference type="EMBL" id="CP045704">
    <property type="protein sequence ID" value="QNE83731.1"/>
    <property type="molecule type" value="Genomic_DNA"/>
</dbReference>
<dbReference type="Proteomes" id="UP000515764">
    <property type="component" value="Chromosome"/>
</dbReference>
<evidence type="ECO:0000313" key="1">
    <source>
        <dbReference type="EMBL" id="QNE83731.1"/>
    </source>
</evidence>
<dbReference type="Gene3D" id="3.30.1780.10">
    <property type="entry name" value="ornithine cyclodeaminase, domain 1"/>
    <property type="match status" value="1"/>
</dbReference>
<evidence type="ECO:0000313" key="2">
    <source>
        <dbReference type="Proteomes" id="UP000515764"/>
    </source>
</evidence>
<keyword evidence="2" id="KW-1185">Reference proteome</keyword>
<dbReference type="InterPro" id="IPR023401">
    <property type="entry name" value="ODC_N"/>
</dbReference>